<gene>
    <name evidence="1" type="ordered locus">SG2077</name>
</gene>
<accession>Q2NR73</accession>
<dbReference type="AlphaFoldDB" id="Q2NR73"/>
<dbReference type="RefSeq" id="WP_011411889.1">
    <property type="nucleotide sequence ID" value="NC_007712.1"/>
</dbReference>
<evidence type="ECO:0000313" key="2">
    <source>
        <dbReference type="Proteomes" id="UP000001932"/>
    </source>
</evidence>
<sequence length="103" mass="10816">MHISLSPLERGAPLSHLPALSAQQGGMQSLDEKIMHALADGVAQGHHARAELLRPPSSLSLRPGGLSNMLQQQIKGMKYAVSTSLTATLVNKLTLAVKTVLGA</sequence>
<dbReference type="EMBL" id="AP008232">
    <property type="protein sequence ID" value="BAE75352.1"/>
    <property type="molecule type" value="Genomic_DNA"/>
</dbReference>
<dbReference type="BioCyc" id="SGLO343509:SGP1_RS19095-MONOMER"/>
<organism evidence="1 2">
    <name type="scientific">Sodalis glossinidius (strain morsitans)</name>
    <dbReference type="NCBI Taxonomy" id="343509"/>
    <lineage>
        <taxon>Bacteria</taxon>
        <taxon>Pseudomonadati</taxon>
        <taxon>Pseudomonadota</taxon>
        <taxon>Gammaproteobacteria</taxon>
        <taxon>Enterobacterales</taxon>
        <taxon>Bruguierivoracaceae</taxon>
        <taxon>Sodalis</taxon>
    </lineage>
</organism>
<keyword evidence="2" id="KW-1185">Reference proteome</keyword>
<dbReference type="Proteomes" id="UP000001932">
    <property type="component" value="Chromosome"/>
</dbReference>
<proteinExistence type="predicted"/>
<dbReference type="STRING" id="343509.SG2077"/>
<dbReference type="HOGENOM" id="CLU_178568_0_0_6"/>
<dbReference type="OrthoDB" id="6434614at2"/>
<name>Q2NR73_SODGM</name>
<reference evidence="1 2" key="1">
    <citation type="journal article" date="2006" name="Genome Res.">
        <title>Massive genome erosion and functional adaptations provide insights into the symbiotic lifestyle of Sodalis glossinidius in the tsetse host.</title>
        <authorList>
            <person name="Toh H."/>
            <person name="Weiss B.L."/>
            <person name="Perkin S.A.H."/>
            <person name="Yamashita A."/>
            <person name="Oshima K."/>
            <person name="Hattori M."/>
            <person name="Aksoy S."/>
        </authorList>
    </citation>
    <scope>NUCLEOTIDE SEQUENCE [LARGE SCALE GENOMIC DNA]</scope>
    <source>
        <strain evidence="2">morsitans</strain>
    </source>
</reference>
<protein>
    <submittedName>
        <fullName evidence="1">Type III secretion apparatus</fullName>
    </submittedName>
</protein>
<dbReference type="KEGG" id="sgl:SG2077"/>
<evidence type="ECO:0000313" key="1">
    <source>
        <dbReference type="EMBL" id="BAE75352.1"/>
    </source>
</evidence>